<dbReference type="PROSITE" id="PS50893">
    <property type="entry name" value="ABC_TRANSPORTER_2"/>
    <property type="match status" value="1"/>
</dbReference>
<dbReference type="InterPro" id="IPR003439">
    <property type="entry name" value="ABC_transporter-like_ATP-bd"/>
</dbReference>
<reference evidence="5 6" key="1">
    <citation type="submission" date="2022-02" db="EMBL/GenBank/DDBJ databases">
        <title>The genome sequence of Shewanella sp. 3B26.</title>
        <authorList>
            <person name="Du J."/>
        </authorList>
    </citation>
    <scope>NUCLEOTIDE SEQUENCE [LARGE SCALE GENOMIC DNA]</scope>
    <source>
        <strain evidence="5 6">3B26</strain>
    </source>
</reference>
<organism evidence="5 6">
    <name type="scientific">Shewanella zhuhaiensis</name>
    <dbReference type="NCBI Taxonomy" id="2919576"/>
    <lineage>
        <taxon>Bacteria</taxon>
        <taxon>Pseudomonadati</taxon>
        <taxon>Pseudomonadota</taxon>
        <taxon>Gammaproteobacteria</taxon>
        <taxon>Alteromonadales</taxon>
        <taxon>Shewanellaceae</taxon>
        <taxon>Shewanella</taxon>
    </lineage>
</organism>
<dbReference type="AlphaFoldDB" id="A0AAJ1F917"/>
<feature type="domain" description="ABC transporter" evidence="4">
    <location>
        <begin position="14"/>
        <end position="242"/>
    </location>
</feature>
<dbReference type="GO" id="GO:0005524">
    <property type="term" value="F:ATP binding"/>
    <property type="evidence" value="ECO:0007669"/>
    <property type="project" value="UniProtKB-KW"/>
</dbReference>
<keyword evidence="6" id="KW-1185">Reference proteome</keyword>
<dbReference type="PANTHER" id="PTHR42939">
    <property type="entry name" value="ABC TRANSPORTER ATP-BINDING PROTEIN ALBC-RELATED"/>
    <property type="match status" value="1"/>
</dbReference>
<gene>
    <name evidence="5" type="ORF">MJ923_00410</name>
</gene>
<name>A0AAJ1F917_9GAMM</name>
<dbReference type="InterPro" id="IPR027417">
    <property type="entry name" value="P-loop_NTPase"/>
</dbReference>
<protein>
    <submittedName>
        <fullName evidence="5">ABC transporter ATP-binding protein</fullName>
    </submittedName>
</protein>
<dbReference type="PROSITE" id="PS00211">
    <property type="entry name" value="ABC_TRANSPORTER_1"/>
    <property type="match status" value="1"/>
</dbReference>
<dbReference type="InterPro" id="IPR003593">
    <property type="entry name" value="AAA+_ATPase"/>
</dbReference>
<dbReference type="PANTHER" id="PTHR42939:SF1">
    <property type="entry name" value="ABC TRANSPORTER ATP-BINDING PROTEIN ALBC-RELATED"/>
    <property type="match status" value="1"/>
</dbReference>
<evidence type="ECO:0000259" key="4">
    <source>
        <dbReference type="PROSITE" id="PS50893"/>
    </source>
</evidence>
<dbReference type="InterPro" id="IPR017871">
    <property type="entry name" value="ABC_transporter-like_CS"/>
</dbReference>
<comment type="caution">
    <text evidence="5">The sequence shown here is derived from an EMBL/GenBank/DDBJ whole genome shotgun (WGS) entry which is preliminary data.</text>
</comment>
<evidence type="ECO:0000256" key="2">
    <source>
        <dbReference type="ARBA" id="ARBA00022741"/>
    </source>
</evidence>
<keyword evidence="1" id="KW-0813">Transport</keyword>
<dbReference type="Gene3D" id="3.40.50.300">
    <property type="entry name" value="P-loop containing nucleotide triphosphate hydrolases"/>
    <property type="match status" value="1"/>
</dbReference>
<dbReference type="RefSeq" id="WP_240589424.1">
    <property type="nucleotide sequence ID" value="NZ_JAKUDL010000001.1"/>
</dbReference>
<evidence type="ECO:0000313" key="5">
    <source>
        <dbReference type="EMBL" id="MCH4292760.1"/>
    </source>
</evidence>
<dbReference type="InterPro" id="IPR051782">
    <property type="entry name" value="ABC_Transporter_VariousFunc"/>
</dbReference>
<evidence type="ECO:0000313" key="6">
    <source>
        <dbReference type="Proteomes" id="UP001297581"/>
    </source>
</evidence>
<dbReference type="Proteomes" id="UP001297581">
    <property type="component" value="Unassembled WGS sequence"/>
</dbReference>
<dbReference type="SUPFAM" id="SSF52540">
    <property type="entry name" value="P-loop containing nucleoside triphosphate hydrolases"/>
    <property type="match status" value="1"/>
</dbReference>
<dbReference type="SMART" id="SM00382">
    <property type="entry name" value="AAA"/>
    <property type="match status" value="1"/>
</dbReference>
<keyword evidence="3 5" id="KW-0067">ATP-binding</keyword>
<evidence type="ECO:0000256" key="3">
    <source>
        <dbReference type="ARBA" id="ARBA00022840"/>
    </source>
</evidence>
<proteinExistence type="predicted"/>
<keyword evidence="2" id="KW-0547">Nucleotide-binding</keyword>
<dbReference type="Pfam" id="PF00005">
    <property type="entry name" value="ABC_tran"/>
    <property type="match status" value="1"/>
</dbReference>
<evidence type="ECO:0000256" key="1">
    <source>
        <dbReference type="ARBA" id="ARBA00022448"/>
    </source>
</evidence>
<sequence length="253" mass="26828">MLIDAQQLGYCRPARGQSLTARLFKARRASATSALEGVSFSLGAGELLALVGHNGAGKSTLIKLLLGLIAPTSGRLQVLGQTPRRGMAGVGYLPEHCRLYPRLCAAELLSLFARARGASKAEVDELIDAFRLQAILHQPSMSLSKGQLQRLALALALLGKPGLLLLDEPTTGLDPGACDFMYQRLDALKRGGSGLVICSHDLALIEPRCDKALFIGAGEQQAFGCIEEFVSQSGGLRQAYSRLMAPLAMGELG</sequence>
<dbReference type="EMBL" id="JAKUDL010000001">
    <property type="protein sequence ID" value="MCH4292760.1"/>
    <property type="molecule type" value="Genomic_DNA"/>
</dbReference>
<dbReference type="GO" id="GO:0016887">
    <property type="term" value="F:ATP hydrolysis activity"/>
    <property type="evidence" value="ECO:0007669"/>
    <property type="project" value="InterPro"/>
</dbReference>
<accession>A0AAJ1F917</accession>